<keyword evidence="2" id="KW-0624">Polysaccharide degradation</keyword>
<feature type="domain" description="Pectate lyase" evidence="4">
    <location>
        <begin position="445"/>
        <end position="640"/>
    </location>
</feature>
<dbReference type="InterPro" id="IPR002022">
    <property type="entry name" value="Pec_lyase"/>
</dbReference>
<dbReference type="InterPro" id="IPR012334">
    <property type="entry name" value="Pectin_lyas_fold"/>
</dbReference>
<organism evidence="5 6">
    <name type="scientific">Prevotella lacticifex</name>
    <dbReference type="NCBI Taxonomy" id="2854755"/>
    <lineage>
        <taxon>Bacteria</taxon>
        <taxon>Pseudomonadati</taxon>
        <taxon>Bacteroidota</taxon>
        <taxon>Bacteroidia</taxon>
        <taxon>Bacteroidales</taxon>
        <taxon>Prevotellaceae</taxon>
        <taxon>Prevotella</taxon>
    </lineage>
</organism>
<dbReference type="GO" id="GO:0005576">
    <property type="term" value="C:extracellular region"/>
    <property type="evidence" value="ECO:0007669"/>
    <property type="project" value="UniProtKB-SubCell"/>
</dbReference>
<dbReference type="Pfam" id="PF00544">
    <property type="entry name" value="Pectate_lyase_4"/>
    <property type="match status" value="1"/>
</dbReference>
<comment type="similarity">
    <text evidence="2">Belongs to the polysaccharide lyase 1 family.</text>
</comment>
<dbReference type="GO" id="GO:0030570">
    <property type="term" value="F:pectate lyase activity"/>
    <property type="evidence" value="ECO:0007669"/>
    <property type="project" value="InterPro"/>
</dbReference>
<dbReference type="AlphaFoldDB" id="A0A9R1CBE6"/>
<dbReference type="GO" id="GO:0000272">
    <property type="term" value="P:polysaccharide catabolic process"/>
    <property type="evidence" value="ECO:0007669"/>
    <property type="project" value="UniProtKB-KW"/>
</dbReference>
<evidence type="ECO:0000259" key="4">
    <source>
        <dbReference type="SMART" id="SM00656"/>
    </source>
</evidence>
<protein>
    <recommendedName>
        <fullName evidence="4">Pectate lyase domain-containing protein</fullName>
    </recommendedName>
</protein>
<keyword evidence="2" id="KW-0119">Carbohydrate metabolism</keyword>
<evidence type="ECO:0000256" key="1">
    <source>
        <dbReference type="ARBA" id="ARBA00023239"/>
    </source>
</evidence>
<dbReference type="InterPro" id="IPR011050">
    <property type="entry name" value="Pectin_lyase_fold/virulence"/>
</dbReference>
<dbReference type="Proteomes" id="UP000825483">
    <property type="component" value="Unassembled WGS sequence"/>
</dbReference>
<dbReference type="Gene3D" id="2.160.20.10">
    <property type="entry name" value="Single-stranded right-handed beta-helix, Pectin lyase-like"/>
    <property type="match status" value="1"/>
</dbReference>
<keyword evidence="1 2" id="KW-0456">Lyase</keyword>
<keyword evidence="2" id="KW-0964">Secreted</keyword>
<reference evidence="5" key="1">
    <citation type="journal article" date="2022" name="Int. J. Syst. Evol. Microbiol.">
        <title>Prevotella lacticifex sp. nov., isolated from the rumen of cows.</title>
        <authorList>
            <person name="Shinkai T."/>
            <person name="Ikeyama N."/>
            <person name="Kumagai M."/>
            <person name="Ohmori H."/>
            <person name="Sakamoto M."/>
            <person name="Ohkuma M."/>
            <person name="Mitsumori M."/>
        </authorList>
    </citation>
    <scope>NUCLEOTIDE SEQUENCE</scope>
    <source>
        <strain evidence="5">R5076</strain>
    </source>
</reference>
<dbReference type="SMART" id="SM00656">
    <property type="entry name" value="Amb_all"/>
    <property type="match status" value="1"/>
</dbReference>
<dbReference type="EMBL" id="BPUB01000002">
    <property type="protein sequence ID" value="GJG59486.1"/>
    <property type="molecule type" value="Genomic_DNA"/>
</dbReference>
<comment type="caution">
    <text evidence="5">The sequence shown here is derived from an EMBL/GenBank/DDBJ whole genome shotgun (WGS) entry which is preliminary data.</text>
</comment>
<evidence type="ECO:0000256" key="2">
    <source>
        <dbReference type="RuleBase" id="RU361173"/>
    </source>
</evidence>
<dbReference type="InterPro" id="IPR045032">
    <property type="entry name" value="PEL"/>
</dbReference>
<dbReference type="PANTHER" id="PTHR31683:SF18">
    <property type="entry name" value="PECTATE LYASE 21-RELATED"/>
    <property type="match status" value="1"/>
</dbReference>
<name>A0A9R1CBE6_9BACT</name>
<dbReference type="SUPFAM" id="SSF51126">
    <property type="entry name" value="Pectin lyase-like"/>
    <property type="match status" value="1"/>
</dbReference>
<accession>A0A9R1CBE6</accession>
<feature type="signal peptide" evidence="3">
    <location>
        <begin position="1"/>
        <end position="23"/>
    </location>
</feature>
<keyword evidence="6" id="KW-1185">Reference proteome</keyword>
<feature type="chain" id="PRO_5040149852" description="Pectate lyase domain-containing protein" evidence="3">
    <location>
        <begin position="24"/>
        <end position="791"/>
    </location>
</feature>
<evidence type="ECO:0000256" key="3">
    <source>
        <dbReference type="SAM" id="SignalP"/>
    </source>
</evidence>
<dbReference type="RefSeq" id="WP_306421502.1">
    <property type="nucleotide sequence ID" value="NZ_BPTU01000002.1"/>
</dbReference>
<evidence type="ECO:0000313" key="5">
    <source>
        <dbReference type="EMBL" id="GJG59486.1"/>
    </source>
</evidence>
<dbReference type="PANTHER" id="PTHR31683">
    <property type="entry name" value="PECTATE LYASE 18-RELATED"/>
    <property type="match status" value="1"/>
</dbReference>
<keyword evidence="3" id="KW-0732">Signal</keyword>
<evidence type="ECO:0000313" key="6">
    <source>
        <dbReference type="Proteomes" id="UP000825483"/>
    </source>
</evidence>
<gene>
    <name evidence="5" type="ORF">PRLR5076_23370</name>
</gene>
<comment type="subcellular location">
    <subcellularLocation>
        <location evidence="2">Secreted</location>
    </subcellularLocation>
</comment>
<sequence>MMKRLNTLLLLFAILLLPNWAWADASWNFTSTPSTDEAALKADGTNWTYTTKNNRYANSKAIADAQLTANGQTLTVTSGLYFTATAKDAIRIDVNKRLGLNGAGIMVRIPNLTAGATVKVNFGSSSKGTERSLKLTNLSETTFSSSSNTGEDFSATVTADGDVTITTIGSVYLFSITVTENGGTAIGTKADIADHAVAFDSQTNQALITNSNGSLKYYNTADIAKIAIDEDTLYVRGSDWQDIYYTPKNVTFAKASGSNTNGNVNNEDGKVEITEAKGWLESAYVKFKRFGGYTLYHVYIKGGNFASYTRIDSMLVRSYGETYRADMVGLRAGSYDMKVVPVSKGKEIEANANEATAMAVQNYDRSGFAHLNNKGVGAYNDNGTLKSDARIIYVTAQTAKTVTCDVKTGSKATNVTTCTGLQSIINAYQKGYETRPLDVRFIGLVEKDDLDAISSSSEGLQIKGKNAYSNLYITLEGIGDDATLRGFGLLVRNAANVELRNFAIMRCMDDCVSLDTDNKFIWVHHLDFFYGQKGSDADQAKGDGTTDIKDDSQYITVAYNHYFDSGKSSLCGMKSEAGPNYIDYHHNWFDHSDSRHPRVRTMSVHVWNNYYDGCAKYGVGATTGSSVFVERNYFRATKDPMLISQQGTDAKGNGTFSGETGGMIKSYGNVYADKGTSSNYTPITQNESATSFDCYEVASRDEQVPGSVKTLVGGTTYNNFDTNSSLMYTYNPDAATQVPAVVTGWTGAGRLGKGDFKWTFTSSDDSSYAINAALSEAIDKYQSKMVGISAE</sequence>
<proteinExistence type="inferred from homology"/>